<feature type="compositionally biased region" description="Acidic residues" evidence="1">
    <location>
        <begin position="41"/>
        <end position="50"/>
    </location>
</feature>
<proteinExistence type="predicted"/>
<keyword evidence="3" id="KW-1185">Reference proteome</keyword>
<comment type="caution">
    <text evidence="2">The sequence shown here is derived from an EMBL/GenBank/DDBJ whole genome shotgun (WGS) entry which is preliminary data.</text>
</comment>
<organism evidence="2 3">
    <name type="scientific">Martelella lutilitoris</name>
    <dbReference type="NCBI Taxonomy" id="2583532"/>
    <lineage>
        <taxon>Bacteria</taxon>
        <taxon>Pseudomonadati</taxon>
        <taxon>Pseudomonadota</taxon>
        <taxon>Alphaproteobacteria</taxon>
        <taxon>Hyphomicrobiales</taxon>
        <taxon>Aurantimonadaceae</taxon>
        <taxon>Martelella</taxon>
    </lineage>
</organism>
<evidence type="ECO:0000256" key="1">
    <source>
        <dbReference type="SAM" id="MobiDB-lite"/>
    </source>
</evidence>
<reference evidence="2 3" key="1">
    <citation type="submission" date="2019-05" db="EMBL/GenBank/DDBJ databases">
        <authorList>
            <person name="Lee S.D."/>
        </authorList>
    </citation>
    <scope>NUCLEOTIDE SEQUENCE [LARGE SCALE GENOMIC DNA]</scope>
    <source>
        <strain evidence="2 3">GH2-6</strain>
    </source>
</reference>
<feature type="region of interest" description="Disordered" evidence="1">
    <location>
        <begin position="41"/>
        <end position="98"/>
    </location>
</feature>
<dbReference type="EMBL" id="VCLB01000005">
    <property type="protein sequence ID" value="TNB48054.1"/>
    <property type="molecule type" value="Genomic_DNA"/>
</dbReference>
<name>A0A5C4JSB1_9HYPH</name>
<evidence type="ECO:0000313" key="3">
    <source>
        <dbReference type="Proteomes" id="UP000307874"/>
    </source>
</evidence>
<protein>
    <submittedName>
        <fullName evidence="2">Uncharacterized protein</fullName>
    </submittedName>
</protein>
<accession>A0A5C4JSB1</accession>
<evidence type="ECO:0000313" key="2">
    <source>
        <dbReference type="EMBL" id="TNB48054.1"/>
    </source>
</evidence>
<dbReference type="OrthoDB" id="7961147at2"/>
<dbReference type="AlphaFoldDB" id="A0A5C4JSB1"/>
<dbReference type="RefSeq" id="WP_138748483.1">
    <property type="nucleotide sequence ID" value="NZ_VCLB01000005.1"/>
</dbReference>
<sequence length="209" mass="23285">MSNSVSTQDDFTRLVELTPELRRKIETAVERLLDILDVYDGDENAEDDGTSEPVNGWPNEGQRPVNAMSCDDDREVDNADYEEGGDREPTLGWSSTPLQDREYCPEELIAADNECEADVADEQHDEADEGNNEPWLGWVAGGDQTNVHRFGDRAMTDGEIDTTVPDGRGLQFERGYVVPVHRLVRPVAKRGVVKCYASKATHGGFGRER</sequence>
<gene>
    <name evidence="2" type="ORF">FF124_10765</name>
</gene>
<feature type="compositionally biased region" description="Acidic residues" evidence="1">
    <location>
        <begin position="70"/>
        <end position="83"/>
    </location>
</feature>
<reference evidence="2 3" key="2">
    <citation type="submission" date="2019-06" db="EMBL/GenBank/DDBJ databases">
        <title>Martelella lutilitoris sp. nov., isolated from a tidal mudflat.</title>
        <authorList>
            <person name="Kim Y.-J."/>
        </authorList>
    </citation>
    <scope>NUCLEOTIDE SEQUENCE [LARGE SCALE GENOMIC DNA]</scope>
    <source>
        <strain evidence="2 3">GH2-6</strain>
    </source>
</reference>
<dbReference type="Proteomes" id="UP000307874">
    <property type="component" value="Unassembled WGS sequence"/>
</dbReference>